<organism evidence="1 2">
    <name type="scientific">Tulasnella calospora MUT 4182</name>
    <dbReference type="NCBI Taxonomy" id="1051891"/>
    <lineage>
        <taxon>Eukaryota</taxon>
        <taxon>Fungi</taxon>
        <taxon>Dikarya</taxon>
        <taxon>Basidiomycota</taxon>
        <taxon>Agaricomycotina</taxon>
        <taxon>Agaricomycetes</taxon>
        <taxon>Cantharellales</taxon>
        <taxon>Tulasnellaceae</taxon>
        <taxon>Tulasnella</taxon>
    </lineage>
</organism>
<dbReference type="HOGENOM" id="CLU_1300492_0_0_1"/>
<protein>
    <submittedName>
        <fullName evidence="1">Uncharacterized protein</fullName>
    </submittedName>
</protein>
<dbReference type="InterPro" id="IPR032675">
    <property type="entry name" value="LRR_dom_sf"/>
</dbReference>
<dbReference type="OrthoDB" id="3218866at2759"/>
<evidence type="ECO:0000313" key="2">
    <source>
        <dbReference type="Proteomes" id="UP000054248"/>
    </source>
</evidence>
<gene>
    <name evidence="1" type="ORF">M407DRAFT_136666</name>
</gene>
<accession>A0A0C3Q9C0</accession>
<keyword evidence="2" id="KW-1185">Reference proteome</keyword>
<dbReference type="EMBL" id="KN823172">
    <property type="protein sequence ID" value="KIO20509.1"/>
    <property type="molecule type" value="Genomic_DNA"/>
</dbReference>
<dbReference type="Gene3D" id="3.80.10.10">
    <property type="entry name" value="Ribonuclease Inhibitor"/>
    <property type="match status" value="1"/>
</dbReference>
<dbReference type="AlphaFoldDB" id="A0A0C3Q9C0"/>
<reference evidence="2" key="2">
    <citation type="submission" date="2015-01" db="EMBL/GenBank/DDBJ databases">
        <title>Evolutionary Origins and Diversification of the Mycorrhizal Mutualists.</title>
        <authorList>
            <consortium name="DOE Joint Genome Institute"/>
            <consortium name="Mycorrhizal Genomics Consortium"/>
            <person name="Kohler A."/>
            <person name="Kuo A."/>
            <person name="Nagy L.G."/>
            <person name="Floudas D."/>
            <person name="Copeland A."/>
            <person name="Barry K.W."/>
            <person name="Cichocki N."/>
            <person name="Veneault-Fourrey C."/>
            <person name="LaButti K."/>
            <person name="Lindquist E.A."/>
            <person name="Lipzen A."/>
            <person name="Lundell T."/>
            <person name="Morin E."/>
            <person name="Murat C."/>
            <person name="Riley R."/>
            <person name="Ohm R."/>
            <person name="Sun H."/>
            <person name="Tunlid A."/>
            <person name="Henrissat B."/>
            <person name="Grigoriev I.V."/>
            <person name="Hibbett D.S."/>
            <person name="Martin F."/>
        </authorList>
    </citation>
    <scope>NUCLEOTIDE SEQUENCE [LARGE SCALE GENOMIC DNA]</scope>
    <source>
        <strain evidence="2">MUT 4182</strain>
    </source>
</reference>
<proteinExistence type="predicted"/>
<reference evidence="1 2" key="1">
    <citation type="submission" date="2014-04" db="EMBL/GenBank/DDBJ databases">
        <authorList>
            <consortium name="DOE Joint Genome Institute"/>
            <person name="Kuo A."/>
            <person name="Girlanda M."/>
            <person name="Perotto S."/>
            <person name="Kohler A."/>
            <person name="Nagy L.G."/>
            <person name="Floudas D."/>
            <person name="Copeland A."/>
            <person name="Barry K.W."/>
            <person name="Cichocki N."/>
            <person name="Veneault-Fourrey C."/>
            <person name="LaButti K."/>
            <person name="Lindquist E.A."/>
            <person name="Lipzen A."/>
            <person name="Lundell T."/>
            <person name="Morin E."/>
            <person name="Murat C."/>
            <person name="Sun H."/>
            <person name="Tunlid A."/>
            <person name="Henrissat B."/>
            <person name="Grigoriev I.V."/>
            <person name="Hibbett D.S."/>
            <person name="Martin F."/>
            <person name="Nordberg H.P."/>
            <person name="Cantor M.N."/>
            <person name="Hua S.X."/>
        </authorList>
    </citation>
    <scope>NUCLEOTIDE SEQUENCE [LARGE SCALE GENOMIC DNA]</scope>
    <source>
        <strain evidence="1 2">MUT 4182</strain>
    </source>
</reference>
<sequence>MLDALSRFPNLNQLELDFSIDSFNTLLPLQNQLQKLVSFSIGPSSSSTHWISRRTLPQLAALLPRIEEFRIVDHGLERGTVSLDTLQCFAISCPHLRKLRIPISVESVTGTGVQSHPSIQEIDFRSSMIVRPADPRAAAETMAAMFPKLLLFSYVGKYDDEMDSDDSNMYLWEVLAGALVHLLPGLIISVSDDDEGTIGSFGDFFSGPVKVL</sequence>
<dbReference type="Proteomes" id="UP000054248">
    <property type="component" value="Unassembled WGS sequence"/>
</dbReference>
<evidence type="ECO:0000313" key="1">
    <source>
        <dbReference type="EMBL" id="KIO20509.1"/>
    </source>
</evidence>
<name>A0A0C3Q9C0_9AGAM</name>